<keyword evidence="5" id="KW-0808">Transferase</keyword>
<dbReference type="SUPFAM" id="SSF56112">
    <property type="entry name" value="Protein kinase-like (PK-like)"/>
    <property type="match status" value="1"/>
</dbReference>
<evidence type="ECO:0000313" key="19">
    <source>
        <dbReference type="Ensembl" id="ENSCAFP00020004548.1"/>
    </source>
</evidence>
<dbReference type="SMART" id="SM00109">
    <property type="entry name" value="C1"/>
    <property type="match status" value="1"/>
</dbReference>
<keyword evidence="8" id="KW-0863">Zinc-finger</keyword>
<dbReference type="InterPro" id="IPR000270">
    <property type="entry name" value="PB1_dom"/>
</dbReference>
<evidence type="ECO:0000256" key="7">
    <source>
        <dbReference type="ARBA" id="ARBA00022741"/>
    </source>
</evidence>
<dbReference type="CDD" id="cd06404">
    <property type="entry name" value="PB1_aPKC"/>
    <property type="match status" value="1"/>
</dbReference>
<dbReference type="AlphaFoldDB" id="A0A8C0JU23"/>
<evidence type="ECO:0000256" key="8">
    <source>
        <dbReference type="ARBA" id="ARBA00022771"/>
    </source>
</evidence>
<evidence type="ECO:0000256" key="12">
    <source>
        <dbReference type="ARBA" id="ARBA00047272"/>
    </source>
</evidence>
<dbReference type="SMART" id="SM00133">
    <property type="entry name" value="S_TK_X"/>
    <property type="match status" value="1"/>
</dbReference>
<evidence type="ECO:0000256" key="4">
    <source>
        <dbReference type="ARBA" id="ARBA00022553"/>
    </source>
</evidence>
<dbReference type="InterPro" id="IPR011009">
    <property type="entry name" value="Kinase-like_dom_sf"/>
</dbReference>
<dbReference type="PROSITE" id="PS50081">
    <property type="entry name" value="ZF_DAG_PE_2"/>
    <property type="match status" value="1"/>
</dbReference>
<dbReference type="InterPro" id="IPR002219">
    <property type="entry name" value="PKC_DAG/PE"/>
</dbReference>
<keyword evidence="4" id="KW-0597">Phosphoprotein</keyword>
<dbReference type="GO" id="GO:0008270">
    <property type="term" value="F:zinc ion binding"/>
    <property type="evidence" value="ECO:0007669"/>
    <property type="project" value="UniProtKB-KW"/>
</dbReference>
<dbReference type="Gene3D" id="1.10.510.10">
    <property type="entry name" value="Transferase(Phosphotransferase) domain 1"/>
    <property type="match status" value="1"/>
</dbReference>
<evidence type="ECO:0000256" key="13">
    <source>
        <dbReference type="ARBA" id="ARBA00047470"/>
    </source>
</evidence>
<dbReference type="InterPro" id="IPR046349">
    <property type="entry name" value="C1-like_sf"/>
</dbReference>
<evidence type="ECO:0000259" key="17">
    <source>
        <dbReference type="PROSITE" id="PS51285"/>
    </source>
</evidence>
<dbReference type="Gene3D" id="3.30.60.20">
    <property type="match status" value="1"/>
</dbReference>
<dbReference type="Ensembl" id="ENSCAFT00020005264.1">
    <property type="protein sequence ID" value="ENSCAFP00020004548.1"/>
    <property type="gene ID" value="ENSCAFG00020001182.1"/>
</dbReference>
<dbReference type="InterPro" id="IPR017892">
    <property type="entry name" value="Pkinase_C"/>
</dbReference>
<dbReference type="FunFam" id="3.30.60.20:FF:000012">
    <property type="entry name" value="Protein kinase C"/>
    <property type="match status" value="1"/>
</dbReference>
<evidence type="ECO:0000259" key="18">
    <source>
        <dbReference type="PROSITE" id="PS51745"/>
    </source>
</evidence>
<evidence type="ECO:0000256" key="11">
    <source>
        <dbReference type="ARBA" id="ARBA00022840"/>
    </source>
</evidence>
<feature type="binding site" evidence="14">
    <location>
        <position position="222"/>
    </location>
    <ligand>
        <name>ATP</name>
        <dbReference type="ChEBI" id="CHEBI:30616"/>
    </ligand>
</feature>
<dbReference type="SUPFAM" id="SSF57889">
    <property type="entry name" value="Cysteine-rich domain"/>
    <property type="match status" value="1"/>
</dbReference>
<reference evidence="19" key="1">
    <citation type="submission" date="2025-08" db="UniProtKB">
        <authorList>
            <consortium name="Ensembl"/>
        </authorList>
    </citation>
    <scope>IDENTIFICATION</scope>
</reference>
<keyword evidence="6" id="KW-0479">Metal-binding</keyword>
<feature type="domain" description="Phorbol-ester/DAG-type" evidence="16">
    <location>
        <begin position="110"/>
        <end position="160"/>
    </location>
</feature>
<dbReference type="InterPro" id="IPR053793">
    <property type="entry name" value="PB1-like"/>
</dbReference>
<feature type="domain" description="PB1" evidence="18">
    <location>
        <begin position="1"/>
        <end position="78"/>
    </location>
</feature>
<dbReference type="InterPro" id="IPR020454">
    <property type="entry name" value="DAG/PE-bd"/>
</dbReference>
<dbReference type="Gene3D" id="3.10.20.90">
    <property type="entry name" value="Phosphatidylinositol 3-kinase Catalytic Subunit, Chain A, domain 1"/>
    <property type="match status" value="1"/>
</dbReference>
<keyword evidence="10" id="KW-0862">Zinc</keyword>
<keyword evidence="20" id="KW-1185">Reference proteome</keyword>
<dbReference type="PROSITE" id="PS51285">
    <property type="entry name" value="AGC_KINASE_CTER"/>
    <property type="match status" value="1"/>
</dbReference>
<dbReference type="InterPro" id="IPR000719">
    <property type="entry name" value="Prot_kinase_dom"/>
</dbReference>
<name>A0A8C0JU23_CANLU</name>
<dbReference type="PRINTS" id="PR00008">
    <property type="entry name" value="DAGPEDOMAIN"/>
</dbReference>
<dbReference type="Proteomes" id="UP000694391">
    <property type="component" value="Unplaced"/>
</dbReference>
<dbReference type="FunFam" id="3.30.200.20:FF:000070">
    <property type="entry name" value="Protein kinase C"/>
    <property type="match status" value="1"/>
</dbReference>
<comment type="catalytic activity">
    <reaction evidence="12">
        <text>L-threonyl-[protein] + ATP = O-phospho-L-threonyl-[protein] + ADP + H(+)</text>
        <dbReference type="Rhea" id="RHEA:46608"/>
        <dbReference type="Rhea" id="RHEA-COMP:11060"/>
        <dbReference type="Rhea" id="RHEA-COMP:11605"/>
        <dbReference type="ChEBI" id="CHEBI:15378"/>
        <dbReference type="ChEBI" id="CHEBI:30013"/>
        <dbReference type="ChEBI" id="CHEBI:30616"/>
        <dbReference type="ChEBI" id="CHEBI:61977"/>
        <dbReference type="ChEBI" id="CHEBI:456216"/>
        <dbReference type="EC" id="2.7.11.13"/>
    </reaction>
</comment>
<evidence type="ECO:0000256" key="9">
    <source>
        <dbReference type="ARBA" id="ARBA00022777"/>
    </source>
</evidence>
<evidence type="ECO:0000256" key="3">
    <source>
        <dbReference type="ARBA" id="ARBA00022527"/>
    </source>
</evidence>
<comment type="similarity">
    <text evidence="1">Belongs to the protein kinase superfamily. AGC Ser/Thr protein kinase family. PKC subfamily.</text>
</comment>
<dbReference type="Gene3D" id="3.30.200.20">
    <property type="entry name" value="Phosphorylase Kinase, domain 1"/>
    <property type="match status" value="1"/>
</dbReference>
<dbReference type="Pfam" id="PF00564">
    <property type="entry name" value="PB1"/>
    <property type="match status" value="1"/>
</dbReference>
<dbReference type="PROSITE" id="PS50011">
    <property type="entry name" value="PROTEIN_KINASE_DOM"/>
    <property type="match status" value="1"/>
</dbReference>
<dbReference type="SUPFAM" id="SSF54277">
    <property type="entry name" value="CAD &amp; PB1 domains"/>
    <property type="match status" value="1"/>
</dbReference>
<dbReference type="CDD" id="cd20794">
    <property type="entry name" value="C1_aPKC"/>
    <property type="match status" value="1"/>
</dbReference>
<dbReference type="EC" id="2.7.11.13" evidence="2"/>
<organism evidence="19 20">
    <name type="scientific">Canis lupus dingo</name>
    <name type="common">dingo</name>
    <dbReference type="NCBI Taxonomy" id="286419"/>
    <lineage>
        <taxon>Eukaryota</taxon>
        <taxon>Metazoa</taxon>
        <taxon>Chordata</taxon>
        <taxon>Craniata</taxon>
        <taxon>Vertebrata</taxon>
        <taxon>Euteleostomi</taxon>
        <taxon>Mammalia</taxon>
        <taxon>Eutheria</taxon>
        <taxon>Laurasiatheria</taxon>
        <taxon>Carnivora</taxon>
        <taxon>Caniformia</taxon>
        <taxon>Canidae</taxon>
        <taxon>Canis</taxon>
    </lineage>
</organism>
<keyword evidence="9" id="KW-0418">Kinase</keyword>
<dbReference type="FunFam" id="1.10.510.10:FF:000048">
    <property type="entry name" value="Protein kinase C"/>
    <property type="match status" value="1"/>
</dbReference>
<dbReference type="Pfam" id="PF00130">
    <property type="entry name" value="C1_1"/>
    <property type="match status" value="1"/>
</dbReference>
<keyword evidence="7 14" id="KW-0547">Nucleotide-binding</keyword>
<dbReference type="Pfam" id="PF00433">
    <property type="entry name" value="Pkinase_C"/>
    <property type="match status" value="1"/>
</dbReference>
<dbReference type="Pfam" id="PF00069">
    <property type="entry name" value="Pkinase"/>
    <property type="match status" value="1"/>
</dbReference>
<accession>A0A8C0JU23</accession>
<evidence type="ECO:0000313" key="20">
    <source>
        <dbReference type="Proteomes" id="UP000694391"/>
    </source>
</evidence>
<evidence type="ECO:0000256" key="6">
    <source>
        <dbReference type="ARBA" id="ARBA00022723"/>
    </source>
</evidence>
<keyword evidence="3" id="KW-0723">Serine/threonine-protein kinase</keyword>
<sequence>LPTEDIMITHFEPSISFEGLCNEVRDMCSFDNEQLFTMKWIDEEGDPCTVSSQLELEEAFRLYELNKDSELLIHVFPCVPERPGMPCPGEDKSIYRRGARRWRKLYCANGHTFQAKRFNRRAHCAICTDRIWGLGRQGYKCINCKLLVHKKCHKLVTIECGRHSMPPVRHNSHLVESGKASSSLGLQDFDLLRVIGRGSYAKVLLVRLKKTDRIYAMKVVKKELVNDDEDIDWVQTEKHVFEQASNHPFLVGLHSCFQTESRLFFVIEYVNGGDLMFHMQRQRKLPEEHARFYSAEISLALNYLHERGIIYRDLKLDNVLLDSEGHIKLTDYGMCKEGLRPGDTTSTFCGTPNYIAPEILRGEDYGFSVDWWALGVLMFEMMAGRSPFDIVGSSDNPDQNTEDYLFQVILEKQIRIPRSLSVKAASVLKSFLNKDPKERLGCHPQTGFADIQGHPFFRNVDWDMMEQKQVVPPFKPNISGEFGLDNFDSQFTNEPVQLTPDDEKIDQSEFEGFEYINPLLMSAEECV</sequence>
<dbReference type="PROSITE" id="PS00479">
    <property type="entry name" value="ZF_DAG_PE_1"/>
    <property type="match status" value="1"/>
</dbReference>
<evidence type="ECO:0000256" key="14">
    <source>
        <dbReference type="PROSITE-ProRule" id="PRU10141"/>
    </source>
</evidence>
<dbReference type="InterPro" id="IPR034877">
    <property type="entry name" value="PB1_aPKC"/>
</dbReference>
<dbReference type="InterPro" id="IPR000961">
    <property type="entry name" value="AGC-kinase_C"/>
</dbReference>
<dbReference type="SMART" id="SM00666">
    <property type="entry name" value="PB1"/>
    <property type="match status" value="1"/>
</dbReference>
<evidence type="ECO:0000256" key="5">
    <source>
        <dbReference type="ARBA" id="ARBA00022679"/>
    </source>
</evidence>
<comment type="catalytic activity">
    <reaction evidence="13">
        <text>L-seryl-[protein] + ATP = O-phospho-L-seryl-[protein] + ADP + H(+)</text>
        <dbReference type="Rhea" id="RHEA:17989"/>
        <dbReference type="Rhea" id="RHEA-COMP:9863"/>
        <dbReference type="Rhea" id="RHEA-COMP:11604"/>
        <dbReference type="ChEBI" id="CHEBI:15378"/>
        <dbReference type="ChEBI" id="CHEBI:29999"/>
        <dbReference type="ChEBI" id="CHEBI:30616"/>
        <dbReference type="ChEBI" id="CHEBI:83421"/>
        <dbReference type="ChEBI" id="CHEBI:456216"/>
        <dbReference type="EC" id="2.7.11.13"/>
    </reaction>
</comment>
<evidence type="ECO:0000259" key="15">
    <source>
        <dbReference type="PROSITE" id="PS50011"/>
    </source>
</evidence>
<dbReference type="PANTHER" id="PTHR24351">
    <property type="entry name" value="RIBOSOMAL PROTEIN S6 KINASE"/>
    <property type="match status" value="1"/>
</dbReference>
<feature type="domain" description="Protein kinase" evidence="15">
    <location>
        <begin position="189"/>
        <end position="457"/>
    </location>
</feature>
<dbReference type="FunFam" id="3.10.20.90:FF:000071">
    <property type="entry name" value="Protein kinase C"/>
    <property type="match status" value="1"/>
</dbReference>
<dbReference type="GO" id="GO:0005524">
    <property type="term" value="F:ATP binding"/>
    <property type="evidence" value="ECO:0007669"/>
    <property type="project" value="UniProtKB-UniRule"/>
</dbReference>
<dbReference type="GO" id="GO:0004697">
    <property type="term" value="F:diacylglycerol-dependent serine/threonine kinase activity"/>
    <property type="evidence" value="ECO:0007669"/>
    <property type="project" value="UniProtKB-EC"/>
</dbReference>
<dbReference type="InterPro" id="IPR008271">
    <property type="entry name" value="Ser/Thr_kinase_AS"/>
</dbReference>
<protein>
    <recommendedName>
        <fullName evidence="2">protein kinase C</fullName>
        <ecNumber evidence="2">2.7.11.13</ecNumber>
    </recommendedName>
</protein>
<dbReference type="PROSITE" id="PS51745">
    <property type="entry name" value="PB1"/>
    <property type="match status" value="1"/>
</dbReference>
<keyword evidence="11 14" id="KW-0067">ATP-binding</keyword>
<evidence type="ECO:0000256" key="1">
    <source>
        <dbReference type="ARBA" id="ARBA00005490"/>
    </source>
</evidence>
<dbReference type="SMART" id="SM00220">
    <property type="entry name" value="S_TKc"/>
    <property type="match status" value="1"/>
</dbReference>
<dbReference type="PROSITE" id="PS00107">
    <property type="entry name" value="PROTEIN_KINASE_ATP"/>
    <property type="match status" value="1"/>
</dbReference>
<proteinExistence type="inferred from homology"/>
<reference evidence="19" key="2">
    <citation type="submission" date="2025-09" db="UniProtKB">
        <authorList>
            <consortium name="Ensembl"/>
        </authorList>
    </citation>
    <scope>IDENTIFICATION</scope>
</reference>
<dbReference type="GeneTree" id="ENSGT00940000153497"/>
<feature type="domain" description="AGC-kinase C-terminal" evidence="17">
    <location>
        <begin position="458"/>
        <end position="525"/>
    </location>
</feature>
<evidence type="ECO:0000259" key="16">
    <source>
        <dbReference type="PROSITE" id="PS50081"/>
    </source>
</evidence>
<evidence type="ECO:0000256" key="10">
    <source>
        <dbReference type="ARBA" id="ARBA00022833"/>
    </source>
</evidence>
<evidence type="ECO:0000256" key="2">
    <source>
        <dbReference type="ARBA" id="ARBA00012429"/>
    </source>
</evidence>
<dbReference type="PROSITE" id="PS00108">
    <property type="entry name" value="PROTEIN_KINASE_ST"/>
    <property type="match status" value="1"/>
</dbReference>
<dbReference type="InterPro" id="IPR017441">
    <property type="entry name" value="Protein_kinase_ATP_BS"/>
</dbReference>
<gene>
    <name evidence="19" type="primary">PRKCI</name>
</gene>